<dbReference type="HOGENOM" id="CLU_2192139_0_0_0"/>
<gene>
    <name evidence="1" type="ORF">Cabys_3674</name>
    <name evidence="2" type="ORF">Calab_1431</name>
</gene>
<evidence type="ECO:0000313" key="1">
    <source>
        <dbReference type="EMBL" id="APF20420.1"/>
    </source>
</evidence>
<keyword evidence="3" id="KW-1185">Reference proteome</keyword>
<evidence type="ECO:0000313" key="2">
    <source>
        <dbReference type="EMBL" id="EHO41052.1"/>
    </source>
</evidence>
<dbReference type="AlphaFoldDB" id="H1XPS6"/>
<reference evidence="2 3" key="1">
    <citation type="submission" date="2011-09" db="EMBL/GenBank/DDBJ databases">
        <title>The permanent draft genome of Caldithrix abyssi DSM 13497.</title>
        <authorList>
            <consortium name="US DOE Joint Genome Institute (JGI-PGF)"/>
            <person name="Lucas S."/>
            <person name="Han J."/>
            <person name="Lapidus A."/>
            <person name="Bruce D."/>
            <person name="Goodwin L."/>
            <person name="Pitluck S."/>
            <person name="Peters L."/>
            <person name="Kyrpides N."/>
            <person name="Mavromatis K."/>
            <person name="Ivanova N."/>
            <person name="Mikhailova N."/>
            <person name="Chertkov O."/>
            <person name="Detter J.C."/>
            <person name="Tapia R."/>
            <person name="Han C."/>
            <person name="Land M."/>
            <person name="Hauser L."/>
            <person name="Markowitz V."/>
            <person name="Cheng J.-F."/>
            <person name="Hugenholtz P."/>
            <person name="Woyke T."/>
            <person name="Wu D."/>
            <person name="Spring S."/>
            <person name="Brambilla E."/>
            <person name="Klenk H.-P."/>
            <person name="Eisen J.A."/>
        </authorList>
    </citation>
    <scope>NUCLEOTIDE SEQUENCE [LARGE SCALE GENOMIC DNA]</scope>
    <source>
        <strain evidence="2 3">DSM 13497</strain>
    </source>
</reference>
<dbReference type="PaxDb" id="880073-Calab_1431"/>
<proteinExistence type="predicted"/>
<dbReference type="InParanoid" id="H1XPS6"/>
<evidence type="ECO:0000313" key="3">
    <source>
        <dbReference type="Proteomes" id="UP000004671"/>
    </source>
</evidence>
<dbReference type="EMBL" id="CP018099">
    <property type="protein sequence ID" value="APF20420.1"/>
    <property type="molecule type" value="Genomic_DNA"/>
</dbReference>
<sequence>MEYTYQDLKRKTVAELREIAAAFENQEAVQGYTQLNKEHLIELLCKAMNIDMHEHHVSTLANKGEIKRKIRMLKVERDKAIEAKDYKKLKEVRKEIKKMKNKLRAAMV</sequence>
<dbReference type="Proteomes" id="UP000004671">
    <property type="component" value="Chromosome"/>
</dbReference>
<reference evidence="1 4" key="2">
    <citation type="submission" date="2016-11" db="EMBL/GenBank/DDBJ databases">
        <title>Genomic analysis of Caldithrix abyssi and proposal of a novel bacterial phylum Caldithrichaeota.</title>
        <authorList>
            <person name="Kublanov I."/>
            <person name="Sigalova O."/>
            <person name="Gavrilov S."/>
            <person name="Lebedinsky A."/>
            <person name="Ivanova N."/>
            <person name="Daum C."/>
            <person name="Reddy T."/>
            <person name="Klenk H.P."/>
            <person name="Goker M."/>
            <person name="Reva O."/>
            <person name="Miroshnichenko M."/>
            <person name="Kyprides N."/>
            <person name="Woyke T."/>
            <person name="Gelfand M."/>
        </authorList>
    </citation>
    <scope>NUCLEOTIDE SEQUENCE [LARGE SCALE GENOMIC DNA]</scope>
    <source>
        <strain evidence="1 4">LF13</strain>
    </source>
</reference>
<organism evidence="2 3">
    <name type="scientific">Caldithrix abyssi DSM 13497</name>
    <dbReference type="NCBI Taxonomy" id="880073"/>
    <lineage>
        <taxon>Bacteria</taxon>
        <taxon>Pseudomonadati</taxon>
        <taxon>Calditrichota</taxon>
        <taxon>Calditrichia</taxon>
        <taxon>Calditrichales</taxon>
        <taxon>Calditrichaceae</taxon>
        <taxon>Caldithrix</taxon>
    </lineage>
</organism>
<dbReference type="EMBL" id="CM001402">
    <property type="protein sequence ID" value="EHO41052.1"/>
    <property type="molecule type" value="Genomic_DNA"/>
</dbReference>
<accession>H1XPS6</accession>
<name>H1XPS6_CALAY</name>
<dbReference type="KEGG" id="caby:Cabys_3674"/>
<dbReference type="STRING" id="880073.Cabys_3674"/>
<evidence type="ECO:0000313" key="4">
    <source>
        <dbReference type="Proteomes" id="UP000183868"/>
    </source>
</evidence>
<evidence type="ECO:0008006" key="5">
    <source>
        <dbReference type="Google" id="ProtNLM"/>
    </source>
</evidence>
<protein>
    <recommendedName>
        <fullName evidence="5">Rho termination factor N-terminal domain-containing protein</fullName>
    </recommendedName>
</protein>
<dbReference type="Proteomes" id="UP000183868">
    <property type="component" value="Chromosome"/>
</dbReference>